<accession>A0A4Y6E9R2</accession>
<evidence type="ECO:0000313" key="1">
    <source>
        <dbReference type="EMBL" id="QDF15262.1"/>
    </source>
</evidence>
<reference evidence="1 2" key="1">
    <citation type="submission" date="2019-05" db="EMBL/GenBank/DDBJ databases">
        <title>Complete Genome Sequence of a T4-like Phage, Escherichia phage vB_EcoM-Sa45lw, Infecting Shiga Toxin-Producing E. coli Strains.</title>
        <authorList>
            <person name="Liao Y.-T."/>
            <person name="Zhang Y."/>
            <person name="Salvador A."/>
            <person name="Wu V.C.H."/>
        </authorList>
    </citation>
    <scope>NUCLEOTIDE SEQUENCE [LARGE SCALE GENOMIC DNA]</scope>
</reference>
<protein>
    <recommendedName>
        <fullName evidence="3">Frd2 domain-containing protein</fullName>
    </recommendedName>
</protein>
<dbReference type="Pfam" id="PF03197">
    <property type="entry name" value="FRD2"/>
    <property type="match status" value="1"/>
</dbReference>
<dbReference type="InterPro" id="IPR004885">
    <property type="entry name" value="FRD2"/>
</dbReference>
<dbReference type="Proteomes" id="UP000319476">
    <property type="component" value="Segment"/>
</dbReference>
<evidence type="ECO:0000313" key="2">
    <source>
        <dbReference type="Proteomes" id="UP000319476"/>
    </source>
</evidence>
<gene>
    <name evidence="1" type="ORF">Sa45lw_248</name>
</gene>
<dbReference type="EMBL" id="MK977694">
    <property type="protein sequence ID" value="QDF15262.1"/>
    <property type="molecule type" value="Genomic_DNA"/>
</dbReference>
<evidence type="ECO:0008006" key="3">
    <source>
        <dbReference type="Google" id="ProtNLM"/>
    </source>
</evidence>
<sequence>MRKSKWKLEKKYELNPRHIKSFIDISSLNASMVGIIQENGGWFEVKSILSLDGFDYVTEIICANGEIYNDDGMDDDYFELREEEFYCFREYKEPTSEEDEIEDKVSDVTKIHCIVDENNVDEIIELLRKTFKA</sequence>
<name>A0A4Y6E9R2_9CAUD</name>
<organism evidence="1 2">
    <name type="scientific">Escherichia phage vB_EcoM-Sa45lw</name>
    <dbReference type="NCBI Taxonomy" id="2589644"/>
    <lineage>
        <taxon>Viruses</taxon>
        <taxon>Duplodnaviria</taxon>
        <taxon>Heunggongvirae</taxon>
        <taxon>Uroviricota</taxon>
        <taxon>Caudoviricetes</taxon>
        <taxon>Pantevenvirales</taxon>
        <taxon>Straboviridae</taxon>
        <taxon>Tevenvirinae</taxon>
        <taxon>Tequatrovirus</taxon>
        <taxon>Tequatrovirus sf23</taxon>
    </lineage>
</organism>
<proteinExistence type="predicted"/>